<protein>
    <submittedName>
        <fullName evidence="2">Alpha/beta fold hydrolase</fullName>
    </submittedName>
</protein>
<sequence>MPRVSGDGASIHYEYDDRGGDGEPVVFVQELGYGRWMWRWQREALAPDRDVIAPDTRGTGRSTAGHSPLVLRLPRRLRSPLLSGPAGYSVEGLAADLEAVLSDVGTRRVHLVGAGLGGMVAQQYAIEYSRAESLTLCSTSHGGLDAVAIPDDVRAQIVGESGTNERDALRRRLRPAFSERFVNRNPHLLDRIIEWGLEQNADEPAREAQSAAITNFDVSDRLERIRVPTLVVHGTNDRVVPPGNARLLEEAIPDARLELIEDGSHCFFVEEAERTNELLRSFISTRLEA</sequence>
<dbReference type="PANTHER" id="PTHR43798">
    <property type="entry name" value="MONOACYLGLYCEROL LIPASE"/>
    <property type="match status" value="1"/>
</dbReference>
<feature type="domain" description="AB hydrolase-1" evidence="1">
    <location>
        <begin position="24"/>
        <end position="271"/>
    </location>
</feature>
<gene>
    <name evidence="2" type="ORF">FYC77_00940</name>
</gene>
<dbReference type="Pfam" id="PF00561">
    <property type="entry name" value="Abhydrolase_1"/>
    <property type="match status" value="1"/>
</dbReference>
<dbReference type="Proteomes" id="UP000324104">
    <property type="component" value="Unassembled WGS sequence"/>
</dbReference>
<dbReference type="InterPro" id="IPR000073">
    <property type="entry name" value="AB_hydrolase_1"/>
</dbReference>
<dbReference type="InterPro" id="IPR050266">
    <property type="entry name" value="AB_hydrolase_sf"/>
</dbReference>
<keyword evidence="3" id="KW-1185">Reference proteome</keyword>
<dbReference type="GO" id="GO:0016787">
    <property type="term" value="F:hydrolase activity"/>
    <property type="evidence" value="ECO:0007669"/>
    <property type="project" value="UniProtKB-KW"/>
</dbReference>
<organism evidence="2 3">
    <name type="scientific">Natrialba swarupiae</name>
    <dbReference type="NCBI Taxonomy" id="2448032"/>
    <lineage>
        <taxon>Archaea</taxon>
        <taxon>Methanobacteriati</taxon>
        <taxon>Methanobacteriota</taxon>
        <taxon>Stenosarchaea group</taxon>
        <taxon>Halobacteria</taxon>
        <taxon>Halobacteriales</taxon>
        <taxon>Natrialbaceae</taxon>
        <taxon>Natrialba</taxon>
    </lineage>
</organism>
<dbReference type="EMBL" id="VTAW01000001">
    <property type="protein sequence ID" value="TYT63820.1"/>
    <property type="molecule type" value="Genomic_DNA"/>
</dbReference>
<dbReference type="PANTHER" id="PTHR43798:SF33">
    <property type="entry name" value="HYDROLASE, PUTATIVE (AFU_ORTHOLOGUE AFUA_2G14860)-RELATED"/>
    <property type="match status" value="1"/>
</dbReference>
<keyword evidence="2" id="KW-0378">Hydrolase</keyword>
<dbReference type="PRINTS" id="PR00111">
    <property type="entry name" value="ABHYDROLASE"/>
</dbReference>
<name>A0A5D5AW48_9EURY</name>
<comment type="caution">
    <text evidence="2">The sequence shown here is derived from an EMBL/GenBank/DDBJ whole genome shotgun (WGS) entry which is preliminary data.</text>
</comment>
<dbReference type="Gene3D" id="3.40.50.1820">
    <property type="entry name" value="alpha/beta hydrolase"/>
    <property type="match status" value="1"/>
</dbReference>
<dbReference type="RefSeq" id="WP_149079627.1">
    <property type="nucleotide sequence ID" value="NZ_VTAW01000001.1"/>
</dbReference>
<dbReference type="GO" id="GO:0016020">
    <property type="term" value="C:membrane"/>
    <property type="evidence" value="ECO:0007669"/>
    <property type="project" value="TreeGrafter"/>
</dbReference>
<dbReference type="InterPro" id="IPR029058">
    <property type="entry name" value="AB_hydrolase_fold"/>
</dbReference>
<evidence type="ECO:0000313" key="2">
    <source>
        <dbReference type="EMBL" id="TYT63820.1"/>
    </source>
</evidence>
<accession>A0A5D5AW48</accession>
<dbReference type="SUPFAM" id="SSF53474">
    <property type="entry name" value="alpha/beta-Hydrolases"/>
    <property type="match status" value="1"/>
</dbReference>
<evidence type="ECO:0000313" key="3">
    <source>
        <dbReference type="Proteomes" id="UP000324104"/>
    </source>
</evidence>
<evidence type="ECO:0000259" key="1">
    <source>
        <dbReference type="Pfam" id="PF00561"/>
    </source>
</evidence>
<dbReference type="AlphaFoldDB" id="A0A5D5AW48"/>
<reference evidence="2 3" key="1">
    <citation type="submission" date="2019-08" db="EMBL/GenBank/DDBJ databases">
        <title>Archaea genome.</title>
        <authorList>
            <person name="Kajale S."/>
            <person name="Shouche Y."/>
            <person name="Deshpande N."/>
            <person name="Sharma A."/>
        </authorList>
    </citation>
    <scope>NUCLEOTIDE SEQUENCE [LARGE SCALE GENOMIC DNA]</scope>
    <source>
        <strain evidence="2 3">ESP3B_9</strain>
    </source>
</reference>
<proteinExistence type="predicted"/>